<dbReference type="CDD" id="cd14686">
    <property type="entry name" value="bZIP"/>
    <property type="match status" value="1"/>
</dbReference>
<keyword evidence="3" id="KW-1185">Reference proteome</keyword>
<reference evidence="2" key="2">
    <citation type="submission" date="2023-01" db="EMBL/GenBank/DDBJ databases">
        <authorList>
            <person name="Petersen C."/>
        </authorList>
    </citation>
    <scope>NUCLEOTIDE SEQUENCE</scope>
    <source>
        <strain evidence="2">IBT 15450</strain>
    </source>
</reference>
<gene>
    <name evidence="2" type="ORF">N7460_001487</name>
</gene>
<feature type="region of interest" description="Disordered" evidence="1">
    <location>
        <begin position="1"/>
        <end position="27"/>
    </location>
</feature>
<name>A0AAD6NBW5_PENCN</name>
<sequence length="179" mass="20060">MDSPDCEPNARTRHSQNTVCPPHEHEDGFSIHPSNELAEKLLWAEDILAQEPHPKAHDDPCEPLPVGLKGLEQVHPDLPQPSTQILGLYSTLWDCYSAKKAHSQRLETENKALRATNIHLSQEKEILKHRYANQEALLVYFEQAFENLRLGILGICKDWEGCSPGPVFEHGSAQAIGDS</sequence>
<comment type="caution">
    <text evidence="2">The sequence shown here is derived from an EMBL/GenBank/DDBJ whole genome shotgun (WGS) entry which is preliminary data.</text>
</comment>
<evidence type="ECO:0000313" key="2">
    <source>
        <dbReference type="EMBL" id="KAJ6050953.1"/>
    </source>
</evidence>
<evidence type="ECO:0000313" key="3">
    <source>
        <dbReference type="Proteomes" id="UP001219568"/>
    </source>
</evidence>
<dbReference type="EMBL" id="JAQJZL010000002">
    <property type="protein sequence ID" value="KAJ6050953.1"/>
    <property type="molecule type" value="Genomic_DNA"/>
</dbReference>
<accession>A0AAD6NBW5</accession>
<evidence type="ECO:0000256" key="1">
    <source>
        <dbReference type="SAM" id="MobiDB-lite"/>
    </source>
</evidence>
<organism evidence="2 3">
    <name type="scientific">Penicillium canescens</name>
    <dbReference type="NCBI Taxonomy" id="5083"/>
    <lineage>
        <taxon>Eukaryota</taxon>
        <taxon>Fungi</taxon>
        <taxon>Dikarya</taxon>
        <taxon>Ascomycota</taxon>
        <taxon>Pezizomycotina</taxon>
        <taxon>Eurotiomycetes</taxon>
        <taxon>Eurotiomycetidae</taxon>
        <taxon>Eurotiales</taxon>
        <taxon>Aspergillaceae</taxon>
        <taxon>Penicillium</taxon>
    </lineage>
</organism>
<protein>
    <submittedName>
        <fullName evidence="2">Uncharacterized protein</fullName>
    </submittedName>
</protein>
<dbReference type="AlphaFoldDB" id="A0AAD6NBW5"/>
<reference evidence="2" key="1">
    <citation type="journal article" date="2023" name="IMA Fungus">
        <title>Comparative genomic study of the Penicillium genus elucidates a diverse pangenome and 15 lateral gene transfer events.</title>
        <authorList>
            <person name="Petersen C."/>
            <person name="Sorensen T."/>
            <person name="Nielsen M.R."/>
            <person name="Sondergaard T.E."/>
            <person name="Sorensen J.L."/>
            <person name="Fitzpatrick D.A."/>
            <person name="Frisvad J.C."/>
            <person name="Nielsen K.L."/>
        </authorList>
    </citation>
    <scope>NUCLEOTIDE SEQUENCE</scope>
    <source>
        <strain evidence="2">IBT 15450</strain>
    </source>
</reference>
<proteinExistence type="predicted"/>
<dbReference type="Proteomes" id="UP001219568">
    <property type="component" value="Unassembled WGS sequence"/>
</dbReference>